<reference evidence="3 4" key="1">
    <citation type="submission" date="2019-01" db="EMBL/GenBank/DDBJ databases">
        <title>Draft genome sequence of Dictyobacter sp. Uno17.</title>
        <authorList>
            <person name="Wang C.M."/>
            <person name="Zheng Y."/>
            <person name="Sakai Y."/>
            <person name="Abe K."/>
            <person name="Yokota A."/>
            <person name="Yabe S."/>
        </authorList>
    </citation>
    <scope>NUCLEOTIDE SEQUENCE [LARGE SCALE GENOMIC DNA]</scope>
    <source>
        <strain evidence="3 4">Uno17</strain>
    </source>
</reference>
<organism evidence="3 4">
    <name type="scientific">Dictyobacter arantiisoli</name>
    <dbReference type="NCBI Taxonomy" id="2014874"/>
    <lineage>
        <taxon>Bacteria</taxon>
        <taxon>Bacillati</taxon>
        <taxon>Chloroflexota</taxon>
        <taxon>Ktedonobacteria</taxon>
        <taxon>Ktedonobacterales</taxon>
        <taxon>Dictyobacteraceae</taxon>
        <taxon>Dictyobacter</taxon>
    </lineage>
</organism>
<keyword evidence="4" id="KW-1185">Reference proteome</keyword>
<gene>
    <name evidence="3" type="ORF">KDI_07880</name>
</gene>
<dbReference type="PROSITE" id="PS51257">
    <property type="entry name" value="PROKAR_LIPOPROTEIN"/>
    <property type="match status" value="1"/>
</dbReference>
<evidence type="ECO:0000256" key="1">
    <source>
        <dbReference type="SAM" id="MobiDB-lite"/>
    </source>
</evidence>
<evidence type="ECO:0008006" key="5">
    <source>
        <dbReference type="Google" id="ProtNLM"/>
    </source>
</evidence>
<protein>
    <recommendedName>
        <fullName evidence="5">DUF4367 domain-containing protein</fullName>
    </recommendedName>
</protein>
<dbReference type="OrthoDB" id="154093at2"/>
<feature type="signal peptide" evidence="2">
    <location>
        <begin position="1"/>
        <end position="31"/>
    </location>
</feature>
<keyword evidence="2" id="KW-0732">Signal</keyword>
<proteinExistence type="predicted"/>
<feature type="chain" id="PRO_5023030412" description="DUF4367 domain-containing protein" evidence="2">
    <location>
        <begin position="32"/>
        <end position="403"/>
    </location>
</feature>
<dbReference type="InterPro" id="IPR029046">
    <property type="entry name" value="LolA/LolB/LppX"/>
</dbReference>
<dbReference type="Proteomes" id="UP000322530">
    <property type="component" value="Unassembled WGS sequence"/>
</dbReference>
<comment type="caution">
    <text evidence="3">The sequence shown here is derived from an EMBL/GenBank/DDBJ whole genome shotgun (WGS) entry which is preliminary data.</text>
</comment>
<dbReference type="SUPFAM" id="SSF89392">
    <property type="entry name" value="Prokaryotic lipoproteins and lipoprotein localization factors"/>
    <property type="match status" value="1"/>
</dbReference>
<dbReference type="AlphaFoldDB" id="A0A5A5T8J2"/>
<feature type="region of interest" description="Disordered" evidence="1">
    <location>
        <begin position="32"/>
        <end position="54"/>
    </location>
</feature>
<dbReference type="PANTHER" id="PTHR37507">
    <property type="entry name" value="SPORULATION PROTEIN YDCC"/>
    <property type="match status" value="1"/>
</dbReference>
<evidence type="ECO:0000313" key="4">
    <source>
        <dbReference type="Proteomes" id="UP000322530"/>
    </source>
</evidence>
<sequence length="403" mass="42368">MSRIPWKSGMPMSLCSLLLSLLLLTGCGSSAHTTDKSQATPIPTAAPPTTASTNVGPGQHILNTMAQRLDAARTLHGRFSLNSSVATMNGTVETELWKNAPNQSRTEVLQSTLNRVSTGSIAVTDGKHIWQYDAAKKIVYTSLVTNNASTPDTQSKGIAGAAGGESQTLLNIIQTIFDHSNGTLRSPSTSINGKNAADIHVVPQADAASSGATNFNYSGEVYIDTHNQLPLKVVLNINNLGTVTVTIPQLDLNPPLDAHLFSFSAPAGTSTRPLTDSTNSQNANTTGTLTLVQAQRQAGYHLLSIPGDHSEYTLNGVMALGSPGLQTFTLNYMKGNQTFTLAEGKTLANLPGQGQATSVRGTQGAISTRNGLLTLAWTENGLGLHLTGTLTNDEALQIAQLLN</sequence>
<dbReference type="InterPro" id="IPR052944">
    <property type="entry name" value="Sporulation_related"/>
</dbReference>
<name>A0A5A5T8J2_9CHLR</name>
<evidence type="ECO:0000313" key="3">
    <source>
        <dbReference type="EMBL" id="GCF07224.1"/>
    </source>
</evidence>
<dbReference type="PANTHER" id="PTHR37507:SF2">
    <property type="entry name" value="SPORULATION PROTEIN YDCC"/>
    <property type="match status" value="1"/>
</dbReference>
<accession>A0A5A5T8J2</accession>
<dbReference type="EMBL" id="BIXY01000007">
    <property type="protein sequence ID" value="GCF07224.1"/>
    <property type="molecule type" value="Genomic_DNA"/>
</dbReference>
<feature type="compositionally biased region" description="Low complexity" evidence="1">
    <location>
        <begin position="39"/>
        <end position="51"/>
    </location>
</feature>
<dbReference type="RefSeq" id="WP_149400258.1">
    <property type="nucleotide sequence ID" value="NZ_BIXY01000007.1"/>
</dbReference>
<dbReference type="Gene3D" id="2.50.20.10">
    <property type="entry name" value="Lipoprotein localisation LolA/LolB/LppX"/>
    <property type="match status" value="1"/>
</dbReference>
<evidence type="ECO:0000256" key="2">
    <source>
        <dbReference type="SAM" id="SignalP"/>
    </source>
</evidence>